<accession>A0A7M6DN08</accession>
<feature type="domain" description="Kazal-like" evidence="6">
    <location>
        <begin position="249"/>
        <end position="314"/>
    </location>
</feature>
<organism evidence="7 8">
    <name type="scientific">Clytia hemisphaerica</name>
    <dbReference type="NCBI Taxonomy" id="252671"/>
    <lineage>
        <taxon>Eukaryota</taxon>
        <taxon>Metazoa</taxon>
        <taxon>Cnidaria</taxon>
        <taxon>Hydrozoa</taxon>
        <taxon>Hydroidolina</taxon>
        <taxon>Leptothecata</taxon>
        <taxon>Obeliida</taxon>
        <taxon>Clytiidae</taxon>
        <taxon>Clytia</taxon>
    </lineage>
</organism>
<dbReference type="PROSITE" id="PS51257">
    <property type="entry name" value="PROKAR_LIPOPROTEIN"/>
    <property type="match status" value="1"/>
</dbReference>
<dbReference type="Gene3D" id="3.30.60.30">
    <property type="match status" value="4"/>
</dbReference>
<dbReference type="OrthoDB" id="10029953at2759"/>
<reference evidence="7" key="1">
    <citation type="submission" date="2021-01" db="UniProtKB">
        <authorList>
            <consortium name="EnsemblMetazoa"/>
        </authorList>
    </citation>
    <scope>IDENTIFICATION</scope>
</reference>
<evidence type="ECO:0000256" key="3">
    <source>
        <dbReference type="ARBA" id="ARBA00023157"/>
    </source>
</evidence>
<keyword evidence="4" id="KW-0812">Transmembrane</keyword>
<dbReference type="GO" id="GO:0030154">
    <property type="term" value="P:cell differentiation"/>
    <property type="evidence" value="ECO:0007669"/>
    <property type="project" value="TreeGrafter"/>
</dbReference>
<keyword evidence="4" id="KW-1133">Transmembrane helix</keyword>
<dbReference type="Proteomes" id="UP000594262">
    <property type="component" value="Unplaced"/>
</dbReference>
<dbReference type="CDD" id="cd00104">
    <property type="entry name" value="KAZAL_FS"/>
    <property type="match status" value="3"/>
</dbReference>
<keyword evidence="2" id="KW-0722">Serine protease inhibitor</keyword>
<keyword evidence="1" id="KW-0646">Protease inhibitor</keyword>
<keyword evidence="3" id="KW-1015">Disulfide bond</keyword>
<evidence type="ECO:0000313" key="7">
    <source>
        <dbReference type="EnsemblMetazoa" id="CLYHEMP017145.1"/>
    </source>
</evidence>
<dbReference type="PROSITE" id="PS51465">
    <property type="entry name" value="KAZAL_2"/>
    <property type="match status" value="4"/>
</dbReference>
<dbReference type="InterPro" id="IPR050653">
    <property type="entry name" value="Prot_Inhib_GrowthFact_Antg"/>
</dbReference>
<keyword evidence="8" id="KW-1185">Reference proteome</keyword>
<evidence type="ECO:0000313" key="8">
    <source>
        <dbReference type="Proteomes" id="UP000594262"/>
    </source>
</evidence>
<dbReference type="EnsemblMetazoa" id="CLYHEMT017145.1">
    <property type="protein sequence ID" value="CLYHEMP017145.1"/>
    <property type="gene ID" value="CLYHEMG017145"/>
</dbReference>
<evidence type="ECO:0000256" key="5">
    <source>
        <dbReference type="SAM" id="SignalP"/>
    </source>
</evidence>
<dbReference type="InterPro" id="IPR002350">
    <property type="entry name" value="Kazal_dom"/>
</dbReference>
<dbReference type="SUPFAM" id="SSF100895">
    <property type="entry name" value="Kazal-type serine protease inhibitors"/>
    <property type="match status" value="4"/>
</dbReference>
<feature type="transmembrane region" description="Helical" evidence="4">
    <location>
        <begin position="319"/>
        <end position="344"/>
    </location>
</feature>
<evidence type="ECO:0000256" key="4">
    <source>
        <dbReference type="SAM" id="Phobius"/>
    </source>
</evidence>
<dbReference type="Pfam" id="PF07648">
    <property type="entry name" value="Kazal_2"/>
    <property type="match status" value="4"/>
</dbReference>
<dbReference type="AlphaFoldDB" id="A0A7M6DN08"/>
<feature type="chain" id="PRO_5029907236" description="Kazal-like domain-containing protein" evidence="5">
    <location>
        <begin position="37"/>
        <end position="368"/>
    </location>
</feature>
<evidence type="ECO:0000259" key="6">
    <source>
        <dbReference type="PROSITE" id="PS51465"/>
    </source>
</evidence>
<dbReference type="PANTHER" id="PTHR10913:SF45">
    <property type="entry name" value="FOLLISTATIN, ISOFORM A-RELATED"/>
    <property type="match status" value="1"/>
</dbReference>
<proteinExistence type="predicted"/>
<dbReference type="SMART" id="SM00280">
    <property type="entry name" value="KAZAL"/>
    <property type="match status" value="4"/>
</dbReference>
<dbReference type="GO" id="GO:0005576">
    <property type="term" value="C:extracellular region"/>
    <property type="evidence" value="ECO:0007669"/>
    <property type="project" value="TreeGrafter"/>
</dbReference>
<feature type="signal peptide" evidence="5">
    <location>
        <begin position="1"/>
        <end position="36"/>
    </location>
</feature>
<keyword evidence="4" id="KW-0472">Membrane</keyword>
<evidence type="ECO:0000256" key="2">
    <source>
        <dbReference type="ARBA" id="ARBA00022900"/>
    </source>
</evidence>
<feature type="domain" description="Kazal-like" evidence="6">
    <location>
        <begin position="45"/>
        <end position="104"/>
    </location>
</feature>
<dbReference type="PANTHER" id="PTHR10913">
    <property type="entry name" value="FOLLISTATIN-RELATED"/>
    <property type="match status" value="1"/>
</dbReference>
<protein>
    <recommendedName>
        <fullName evidence="6">Kazal-like domain-containing protein</fullName>
    </recommendedName>
</protein>
<dbReference type="InterPro" id="IPR036058">
    <property type="entry name" value="Kazal_dom_sf"/>
</dbReference>
<keyword evidence="5" id="KW-0732">Signal</keyword>
<feature type="domain" description="Kazal-like" evidence="6">
    <location>
        <begin position="183"/>
        <end position="243"/>
    </location>
</feature>
<evidence type="ECO:0000256" key="1">
    <source>
        <dbReference type="ARBA" id="ARBA00022690"/>
    </source>
</evidence>
<sequence>MKMKLKNSRMDTNHTCGILLLLFFLACFNIDQGVKAVKCNGATCPIYSYCDMQTKNCTCIDVVTPQRPQCGSDGQTYSSLQALQKHACEMNKTITPSKEGPCYNCTDTRCHPYTTCDAKTNVCVCKPVLELYAPVCGSDGQSLQTYDSIYHLNHTACMEERNILKLYDGFCKGPGTCGHSSCPIYSECDRVTNKCECRKMVNLTIAEVCGSDNVTYQNEDALKGTACHQNETITIQHRGACSIVFTNCAGETCLQYQQCDITTDTCKCVQGNNVTSEVCGDDGVTYKNEDHLIYAMCKGETHGTGQKHEGKCKQGGDRLMIYILVGVGAFVLIMVIVLTIICCVRRRRDKRAPSKSTYSANDYEVPLM</sequence>
<name>A0A7M6DN08_9CNID</name>
<feature type="domain" description="Kazal-like" evidence="6">
    <location>
        <begin position="111"/>
        <end position="173"/>
    </location>
</feature>